<evidence type="ECO:0000313" key="2">
    <source>
        <dbReference type="Proteomes" id="UP000055024"/>
    </source>
</evidence>
<reference evidence="1 2" key="1">
    <citation type="submission" date="2015-01" db="EMBL/GenBank/DDBJ databases">
        <title>Evolution of Trichinella species and genotypes.</title>
        <authorList>
            <person name="Korhonen P.K."/>
            <person name="Edoardo P."/>
            <person name="Giuseppe L.R."/>
            <person name="Gasser R.B."/>
        </authorList>
    </citation>
    <scope>NUCLEOTIDE SEQUENCE [LARGE SCALE GENOMIC DNA]</scope>
    <source>
        <strain evidence="1">ISS1029</strain>
    </source>
</reference>
<dbReference type="Proteomes" id="UP000055024">
    <property type="component" value="Unassembled WGS sequence"/>
</dbReference>
<comment type="caution">
    <text evidence="1">The sequence shown here is derived from an EMBL/GenBank/DDBJ whole genome shotgun (WGS) entry which is preliminary data.</text>
</comment>
<protein>
    <submittedName>
        <fullName evidence="1">Uncharacterized protein</fullName>
    </submittedName>
</protein>
<sequence>LPSTYAVCTFRRNRECRISANTCHFCSYTPLMPYNHTQLSESCKGYHGPTYFMHYVFTQIFRYSHAVLNCASMKTDVWTCPDQLTSLEQASGIAGPVLP</sequence>
<dbReference type="OrthoDB" id="5925126at2759"/>
<dbReference type="EMBL" id="JYDP01000097">
    <property type="protein sequence ID" value="KRZ07767.1"/>
    <property type="molecule type" value="Genomic_DNA"/>
</dbReference>
<keyword evidence="2" id="KW-1185">Reference proteome</keyword>
<proteinExistence type="predicted"/>
<feature type="non-terminal residue" evidence="1">
    <location>
        <position position="99"/>
    </location>
</feature>
<gene>
    <name evidence="1" type="ORF">T11_9397</name>
</gene>
<accession>A0A0V1HB57</accession>
<dbReference type="AlphaFoldDB" id="A0A0V1HB57"/>
<evidence type="ECO:0000313" key="1">
    <source>
        <dbReference type="EMBL" id="KRZ07767.1"/>
    </source>
</evidence>
<name>A0A0V1HB57_9BILA</name>
<organism evidence="1 2">
    <name type="scientific">Trichinella zimbabwensis</name>
    <dbReference type="NCBI Taxonomy" id="268475"/>
    <lineage>
        <taxon>Eukaryota</taxon>
        <taxon>Metazoa</taxon>
        <taxon>Ecdysozoa</taxon>
        <taxon>Nematoda</taxon>
        <taxon>Enoplea</taxon>
        <taxon>Dorylaimia</taxon>
        <taxon>Trichinellida</taxon>
        <taxon>Trichinellidae</taxon>
        <taxon>Trichinella</taxon>
    </lineage>
</organism>
<feature type="non-terminal residue" evidence="1">
    <location>
        <position position="1"/>
    </location>
</feature>